<feature type="compositionally biased region" description="Low complexity" evidence="1">
    <location>
        <begin position="44"/>
        <end position="55"/>
    </location>
</feature>
<dbReference type="eggNOG" id="COG1520">
    <property type="taxonomic scope" value="Bacteria"/>
</dbReference>
<proteinExistence type="predicted"/>
<organism evidence="2 3">
    <name type="scientific">Chondromyces apiculatus DSM 436</name>
    <dbReference type="NCBI Taxonomy" id="1192034"/>
    <lineage>
        <taxon>Bacteria</taxon>
        <taxon>Pseudomonadati</taxon>
        <taxon>Myxococcota</taxon>
        <taxon>Polyangia</taxon>
        <taxon>Polyangiales</taxon>
        <taxon>Polyangiaceae</taxon>
        <taxon>Chondromyces</taxon>
    </lineage>
</organism>
<protein>
    <recommendedName>
        <fullName evidence="4">Beta-propeller repeat protein</fullName>
    </recommendedName>
</protein>
<sequence>MSTHGISHLALGTAFSVVSLVACNGVTGLGDLEFNRDATGTGGSTSSAGGSTSSAGGTGGEGGTVNGPDPDLVWGQRFGNEGEDYPTALTYTSTGDLLLGGSFSGLLDLGGMTAETTGFQNDAFIARLSPAGAPLYIHSIDDGSLQDCLRDMDLLPSDRVIALVGSGTSLNSCVAANYPMQPSMAGGYFSYGLTAFKLVTLDAAGAQTDEKVLCGTCEEGGAEGPMAVATDLQGNVFVGGSFSGIYLINPNSGVQSQGGVDAFVMRYNSNGNPAWIRNFGIQDGYSVVTDVVSDGMGGVVIAGVFEDRFRIDGATHDIPFSQRPIFVARLDDDDGDVLWSHVFERGWGGSTPHLSAASDGVLMTGDFFGTVDFGGGALQATGQTPATSDAYLVKFGIDGAHVWSRRYGDGDDQRLQQGGTSLVVEPSGNLLLGGAFGGTLDLDGASLTALGARDAFIARLDPAGAYLTHRHIPSASDTTSQGDILVVPSTTGRVAVTGAFIGAVDYGGEQPFESESPSSPVNDGFVVVYEEPFREQH</sequence>
<dbReference type="AlphaFoldDB" id="A0A017TFB9"/>
<dbReference type="OrthoDB" id="5525679at2"/>
<dbReference type="InterPro" id="IPR052918">
    <property type="entry name" value="Motility_Chemotaxis_Reg"/>
</dbReference>
<dbReference type="EMBL" id="ASRX01000010">
    <property type="protein sequence ID" value="EYF07510.1"/>
    <property type="molecule type" value="Genomic_DNA"/>
</dbReference>
<evidence type="ECO:0000313" key="2">
    <source>
        <dbReference type="EMBL" id="EYF07510.1"/>
    </source>
</evidence>
<dbReference type="PANTHER" id="PTHR35580">
    <property type="entry name" value="CELL SURFACE GLYCOPROTEIN (S-LAYER PROTEIN)-LIKE PROTEIN"/>
    <property type="match status" value="1"/>
</dbReference>
<accession>A0A017TFB9</accession>
<feature type="region of interest" description="Disordered" evidence="1">
    <location>
        <begin position="40"/>
        <end position="72"/>
    </location>
</feature>
<gene>
    <name evidence="2" type="ORF">CAP_0263</name>
</gene>
<evidence type="ECO:0000313" key="3">
    <source>
        <dbReference type="Proteomes" id="UP000019678"/>
    </source>
</evidence>
<keyword evidence="3" id="KW-1185">Reference proteome</keyword>
<reference evidence="2 3" key="1">
    <citation type="submission" date="2013-05" db="EMBL/GenBank/DDBJ databases">
        <title>Genome assembly of Chondromyces apiculatus DSM 436.</title>
        <authorList>
            <person name="Sharma G."/>
            <person name="Khatri I."/>
            <person name="Kaur C."/>
            <person name="Mayilraj S."/>
            <person name="Subramanian S."/>
        </authorList>
    </citation>
    <scope>NUCLEOTIDE SEQUENCE [LARGE SCALE GENOMIC DNA]</scope>
    <source>
        <strain evidence="2 3">DSM 436</strain>
    </source>
</reference>
<dbReference type="PANTHER" id="PTHR35580:SF1">
    <property type="entry name" value="PHYTASE-LIKE DOMAIN-CONTAINING PROTEIN"/>
    <property type="match status" value="1"/>
</dbReference>
<dbReference type="STRING" id="1192034.CAP_0263"/>
<dbReference type="RefSeq" id="WP_044237853.1">
    <property type="nucleotide sequence ID" value="NZ_ASRX01000010.1"/>
</dbReference>
<dbReference type="Proteomes" id="UP000019678">
    <property type="component" value="Unassembled WGS sequence"/>
</dbReference>
<comment type="caution">
    <text evidence="2">The sequence shown here is derived from an EMBL/GenBank/DDBJ whole genome shotgun (WGS) entry which is preliminary data.</text>
</comment>
<evidence type="ECO:0008006" key="4">
    <source>
        <dbReference type="Google" id="ProtNLM"/>
    </source>
</evidence>
<feature type="compositionally biased region" description="Gly residues" evidence="1">
    <location>
        <begin position="56"/>
        <end position="65"/>
    </location>
</feature>
<name>A0A017TFB9_9BACT</name>
<evidence type="ECO:0000256" key="1">
    <source>
        <dbReference type="SAM" id="MobiDB-lite"/>
    </source>
</evidence>